<evidence type="ECO:0000256" key="13">
    <source>
        <dbReference type="SAM" id="MobiDB-lite"/>
    </source>
</evidence>
<evidence type="ECO:0000313" key="16">
    <source>
        <dbReference type="EMBL" id="KAJ8984556.1"/>
    </source>
</evidence>
<keyword evidence="11" id="KW-0472">Membrane</keyword>
<evidence type="ECO:0000256" key="9">
    <source>
        <dbReference type="ARBA" id="ARBA00023054"/>
    </source>
</evidence>
<keyword evidence="4" id="KW-0812">Transmembrane</keyword>
<dbReference type="PROSITE" id="PS50105">
    <property type="entry name" value="SAM_DOMAIN"/>
    <property type="match status" value="1"/>
</dbReference>
<evidence type="ECO:0000256" key="12">
    <source>
        <dbReference type="SAM" id="Coils"/>
    </source>
</evidence>
<evidence type="ECO:0000256" key="5">
    <source>
        <dbReference type="ARBA" id="ARBA00022723"/>
    </source>
</evidence>
<dbReference type="InterPro" id="IPR032393">
    <property type="entry name" value="SOAR_STIM1/2"/>
</dbReference>
<feature type="signal peptide" evidence="14">
    <location>
        <begin position="1"/>
        <end position="22"/>
    </location>
</feature>
<evidence type="ECO:0000256" key="14">
    <source>
        <dbReference type="SAM" id="SignalP"/>
    </source>
</evidence>
<reference evidence="16" key="1">
    <citation type="journal article" date="2023" name="Insect Mol. Biol.">
        <title>Genome sequencing provides insights into the evolution of gene families encoding plant cell wall-degrading enzymes in longhorned beetles.</title>
        <authorList>
            <person name="Shin N.R."/>
            <person name="Okamura Y."/>
            <person name="Kirsch R."/>
            <person name="Pauchet Y."/>
        </authorList>
    </citation>
    <scope>NUCLEOTIDE SEQUENCE</scope>
    <source>
        <strain evidence="16">MMC_N1</strain>
    </source>
</reference>
<dbReference type="SUPFAM" id="SSF47473">
    <property type="entry name" value="EF-hand"/>
    <property type="match status" value="1"/>
</dbReference>
<dbReference type="Gene3D" id="1.20.5.340">
    <property type="match status" value="1"/>
</dbReference>
<dbReference type="CDD" id="cd11722">
    <property type="entry name" value="SOAR"/>
    <property type="match status" value="1"/>
</dbReference>
<keyword evidence="8" id="KW-1133">Transmembrane helix</keyword>
<keyword evidence="7" id="KW-0106">Calcium</keyword>
<keyword evidence="5" id="KW-0479">Metal-binding</keyword>
<dbReference type="InterPro" id="IPR057835">
    <property type="entry name" value="EF-hand_STIM1/2"/>
</dbReference>
<dbReference type="Pfam" id="PF07647">
    <property type="entry name" value="SAM_2"/>
    <property type="match status" value="1"/>
</dbReference>
<keyword evidence="9 12" id="KW-0175">Coiled coil</keyword>
<evidence type="ECO:0000256" key="11">
    <source>
        <dbReference type="ARBA" id="ARBA00023136"/>
    </source>
</evidence>
<evidence type="ECO:0000256" key="3">
    <source>
        <dbReference type="ARBA" id="ARBA00022568"/>
    </source>
</evidence>
<gene>
    <name evidence="16" type="ORF">NQ317_006842</name>
</gene>
<dbReference type="Pfam" id="PF25578">
    <property type="entry name" value="EF-hand_STIM1"/>
    <property type="match status" value="1"/>
</dbReference>
<feature type="domain" description="SAM" evidence="15">
    <location>
        <begin position="146"/>
        <end position="203"/>
    </location>
</feature>
<dbReference type="Gene3D" id="1.10.150.50">
    <property type="entry name" value="Transcription Factor, Ets-1"/>
    <property type="match status" value="1"/>
</dbReference>
<dbReference type="CDD" id="cd09504">
    <property type="entry name" value="SAM_STIM-1_2-like"/>
    <property type="match status" value="1"/>
</dbReference>
<comment type="caution">
    <text evidence="16">The sequence shown here is derived from an EMBL/GenBank/DDBJ whole genome shotgun (WGS) entry which is preliminary data.</text>
</comment>
<dbReference type="InterPro" id="IPR013761">
    <property type="entry name" value="SAM/pointed_sf"/>
</dbReference>
<evidence type="ECO:0000313" key="17">
    <source>
        <dbReference type="Proteomes" id="UP001162164"/>
    </source>
</evidence>
<dbReference type="InterPro" id="IPR011992">
    <property type="entry name" value="EF-hand-dom_pair"/>
</dbReference>
<evidence type="ECO:0000256" key="2">
    <source>
        <dbReference type="ARBA" id="ARBA00022448"/>
    </source>
</evidence>
<dbReference type="InterPro" id="IPR037608">
    <property type="entry name" value="STIM1/2"/>
</dbReference>
<keyword evidence="6 14" id="KW-0732">Signal</keyword>
<feature type="coiled-coil region" evidence="12">
    <location>
        <begin position="245"/>
        <end position="336"/>
    </location>
</feature>
<evidence type="ECO:0000256" key="6">
    <source>
        <dbReference type="ARBA" id="ARBA00022729"/>
    </source>
</evidence>
<sequence>MDRKSLVMFLLVFNVYCSDVSSNEYGNTDRVYTANKENQKSTFSHNDLSATVDGSYETCTINDFACLAMAQSDRLGLEAIKTLHKQLDDDKDGNIDLSESDDFLKEELKYDSGYEKRQKNFHRNDDMHISVKELWEAWLKSEVHNWTVEQTTDWLTTYVELPQYVPNFIQYKVTGANLPRFAVNNANYLAVLGIKDPIHKQKIALKAMDVVLFGPPKDVPHWKDLTLIFLTIAGGLGIWYAFQQNKKFKTHLNRMNKDMDSLQNAEKALENLQKELEQAKQAQESVITEKQNLEKKLQDSKSELNSLPNSYSDLEVSQLKAEIEMLRTELQLAEGELKDRCWAPPLGLQQWLQLTHEIENKHYLKNKLSAEGQLQQAREACEKLRKKRSSLVGAFVSTHGKSIDEVDRSIVEARTALNEVTHELQERVHRWKQIEMLCGFNIMNNNGYAFLENALYRTFNGRGMGSRGRMSSTDDLDDETGSVYGNIPGYMDSTHLSHWKDGDSSSSETSKQDDEVNSSAGDPKTLVARNNVQFHVGSEVSPWPEDCPQNNNPSKNVAKLSIILKVPVNQI</sequence>
<evidence type="ECO:0000256" key="1">
    <source>
        <dbReference type="ARBA" id="ARBA00004479"/>
    </source>
</evidence>
<keyword evidence="10" id="KW-0406">Ion transport</keyword>
<feature type="coiled-coil region" evidence="12">
    <location>
        <begin position="367"/>
        <end position="394"/>
    </location>
</feature>
<proteinExistence type="predicted"/>
<comment type="subcellular location">
    <subcellularLocation>
        <location evidence="1">Membrane</location>
        <topology evidence="1">Single-pass type I membrane protein</topology>
    </subcellularLocation>
</comment>
<evidence type="ECO:0000259" key="15">
    <source>
        <dbReference type="PROSITE" id="PS50105"/>
    </source>
</evidence>
<dbReference type="Gene3D" id="1.10.238.180">
    <property type="match status" value="1"/>
</dbReference>
<dbReference type="SMART" id="SM00454">
    <property type="entry name" value="SAM"/>
    <property type="match status" value="1"/>
</dbReference>
<evidence type="ECO:0000256" key="4">
    <source>
        <dbReference type="ARBA" id="ARBA00022692"/>
    </source>
</evidence>
<keyword evidence="3" id="KW-0109">Calcium transport</keyword>
<dbReference type="Gene3D" id="1.10.287.3550">
    <property type="match status" value="1"/>
</dbReference>
<dbReference type="PANTHER" id="PTHR15136:SF5">
    <property type="entry name" value="STROMAL INTERACTION MOLECULE HOMOLOG"/>
    <property type="match status" value="1"/>
</dbReference>
<name>A0ABQ9K1Q8_9CUCU</name>
<dbReference type="InterPro" id="IPR001660">
    <property type="entry name" value="SAM"/>
</dbReference>
<keyword evidence="2" id="KW-0813">Transport</keyword>
<dbReference type="Pfam" id="PF16533">
    <property type="entry name" value="SOAR"/>
    <property type="match status" value="1"/>
</dbReference>
<feature type="region of interest" description="Disordered" evidence="13">
    <location>
        <begin position="464"/>
        <end position="526"/>
    </location>
</feature>
<dbReference type="PANTHER" id="PTHR15136">
    <property type="entry name" value="STROMAL INTERACTION MOLECULE HOMOLOG"/>
    <property type="match status" value="1"/>
</dbReference>
<dbReference type="SUPFAM" id="SSF47769">
    <property type="entry name" value="SAM/Pointed domain"/>
    <property type="match status" value="1"/>
</dbReference>
<organism evidence="16 17">
    <name type="scientific">Molorchus minor</name>
    <dbReference type="NCBI Taxonomy" id="1323400"/>
    <lineage>
        <taxon>Eukaryota</taxon>
        <taxon>Metazoa</taxon>
        <taxon>Ecdysozoa</taxon>
        <taxon>Arthropoda</taxon>
        <taxon>Hexapoda</taxon>
        <taxon>Insecta</taxon>
        <taxon>Pterygota</taxon>
        <taxon>Neoptera</taxon>
        <taxon>Endopterygota</taxon>
        <taxon>Coleoptera</taxon>
        <taxon>Polyphaga</taxon>
        <taxon>Cucujiformia</taxon>
        <taxon>Chrysomeloidea</taxon>
        <taxon>Cerambycidae</taxon>
        <taxon>Lamiinae</taxon>
        <taxon>Monochamini</taxon>
        <taxon>Molorchus</taxon>
    </lineage>
</organism>
<evidence type="ECO:0000256" key="10">
    <source>
        <dbReference type="ARBA" id="ARBA00023065"/>
    </source>
</evidence>
<keyword evidence="17" id="KW-1185">Reference proteome</keyword>
<dbReference type="EMBL" id="JAPWTJ010000032">
    <property type="protein sequence ID" value="KAJ8984556.1"/>
    <property type="molecule type" value="Genomic_DNA"/>
</dbReference>
<accession>A0ABQ9K1Q8</accession>
<evidence type="ECO:0000256" key="8">
    <source>
        <dbReference type="ARBA" id="ARBA00022989"/>
    </source>
</evidence>
<protein>
    <recommendedName>
        <fullName evidence="15">SAM domain-containing protein</fullName>
    </recommendedName>
</protein>
<evidence type="ECO:0000256" key="7">
    <source>
        <dbReference type="ARBA" id="ARBA00022837"/>
    </source>
</evidence>
<dbReference type="Proteomes" id="UP001162164">
    <property type="component" value="Unassembled WGS sequence"/>
</dbReference>
<feature type="chain" id="PRO_5045593171" description="SAM domain-containing protein" evidence="14">
    <location>
        <begin position="23"/>
        <end position="571"/>
    </location>
</feature>